<dbReference type="Proteomes" id="UP000277212">
    <property type="component" value="Unassembled WGS sequence"/>
</dbReference>
<gene>
    <name evidence="1" type="ORF">CDV36_013428</name>
</gene>
<organism evidence="1 2">
    <name type="scientific">Fusarium kuroshium</name>
    <dbReference type="NCBI Taxonomy" id="2010991"/>
    <lineage>
        <taxon>Eukaryota</taxon>
        <taxon>Fungi</taxon>
        <taxon>Dikarya</taxon>
        <taxon>Ascomycota</taxon>
        <taxon>Pezizomycotina</taxon>
        <taxon>Sordariomycetes</taxon>
        <taxon>Hypocreomycetidae</taxon>
        <taxon>Hypocreales</taxon>
        <taxon>Nectriaceae</taxon>
        <taxon>Fusarium</taxon>
        <taxon>Fusarium solani species complex</taxon>
    </lineage>
</organism>
<dbReference type="EMBL" id="NKUJ01000374">
    <property type="protein sequence ID" value="RMJ06974.1"/>
    <property type="molecule type" value="Genomic_DNA"/>
</dbReference>
<evidence type="ECO:0000313" key="2">
    <source>
        <dbReference type="Proteomes" id="UP000277212"/>
    </source>
</evidence>
<protein>
    <submittedName>
        <fullName evidence="1">Uncharacterized protein</fullName>
    </submittedName>
</protein>
<proteinExistence type="predicted"/>
<name>A0A3M2RNZ0_9HYPO</name>
<sequence>MDPDELKTLTDRLHDRARAAHEQREPFRRISSKHHRDVLGRAIKNVLSTELAQFTYAQIIDGLPTGDVSWDRRYPGVFGEHPIDSDHEELCPGAMEKARKLYTQWSPEILMFDPKVLILCCLRSSANATQVIEGYQLSEPGSKAFKVRLVELVAVALHQIGVCLFQLDLRMYQGDIDSIVNWRMPPEEGLVDVPPRPTLFSHHAYLDADIYPEGVADIVGYWAEDRILGGVTVFDRGSEDLGATPNIYFHSCRRRQTHRVYQLRDDQQEILFQFLLDEMHSSPLQSSPLPILSDSRNRVRVDSEVAITHHNIYRDIWERKPITMDEMLFLERRPKSDLDYPELADEVFRINAQLGISLPERRQRSPSF</sequence>
<dbReference type="OrthoDB" id="5346581at2759"/>
<accession>A0A3M2RNZ0</accession>
<dbReference type="AlphaFoldDB" id="A0A3M2RNZ0"/>
<evidence type="ECO:0000313" key="1">
    <source>
        <dbReference type="EMBL" id="RMJ06974.1"/>
    </source>
</evidence>
<comment type="caution">
    <text evidence="1">The sequence shown here is derived from an EMBL/GenBank/DDBJ whole genome shotgun (WGS) entry which is preliminary data.</text>
</comment>
<reference evidence="1 2" key="1">
    <citation type="submission" date="2017-06" db="EMBL/GenBank/DDBJ databases">
        <title>Comparative genomic analysis of Ambrosia Fusariam Clade fungi.</title>
        <authorList>
            <person name="Stajich J.E."/>
            <person name="Carrillo J."/>
            <person name="Kijimoto T."/>
            <person name="Eskalen A."/>
            <person name="O'Donnell K."/>
            <person name="Kasson M."/>
        </authorList>
    </citation>
    <scope>NUCLEOTIDE SEQUENCE [LARGE SCALE GENOMIC DNA]</scope>
    <source>
        <strain evidence="1">UCR3666</strain>
    </source>
</reference>
<keyword evidence="2" id="KW-1185">Reference proteome</keyword>